<dbReference type="PRINTS" id="PR00475">
    <property type="entry name" value="HEXOKINASE"/>
</dbReference>
<evidence type="ECO:0000256" key="1">
    <source>
        <dbReference type="ARBA" id="ARBA00004888"/>
    </source>
</evidence>
<dbReference type="SUPFAM" id="SSF53067">
    <property type="entry name" value="Actin-like ATPase domain"/>
    <property type="match status" value="1"/>
</dbReference>
<keyword evidence="5" id="KW-0547">Nucleotide-binding</keyword>
<dbReference type="OMA" id="MYLGDLC"/>
<dbReference type="GO" id="GO:0005829">
    <property type="term" value="C:cytosol"/>
    <property type="evidence" value="ECO:0007669"/>
    <property type="project" value="TreeGrafter"/>
</dbReference>
<dbReference type="InterPro" id="IPR043129">
    <property type="entry name" value="ATPase_NBD"/>
</dbReference>
<dbReference type="PROSITE" id="PS51748">
    <property type="entry name" value="HEXOKINASE_2"/>
    <property type="match status" value="1"/>
</dbReference>
<dbReference type="GO" id="GO:0004340">
    <property type="term" value="F:glucokinase activity"/>
    <property type="evidence" value="ECO:0007669"/>
    <property type="project" value="TreeGrafter"/>
</dbReference>
<proteinExistence type="inferred from homology"/>
<gene>
    <name evidence="7" type="ORF">C5167_035541</name>
</gene>
<comment type="catalytic activity">
    <reaction evidence="4">
        <text>a D-hexose + ATP = a D-hexose 6-phosphate + ADP + H(+)</text>
        <dbReference type="Rhea" id="RHEA:22740"/>
        <dbReference type="ChEBI" id="CHEBI:4194"/>
        <dbReference type="ChEBI" id="CHEBI:15378"/>
        <dbReference type="ChEBI" id="CHEBI:30616"/>
        <dbReference type="ChEBI" id="CHEBI:229467"/>
        <dbReference type="ChEBI" id="CHEBI:456216"/>
        <dbReference type="EC" id="2.7.1.1"/>
    </reaction>
    <physiologicalReaction direction="left-to-right" evidence="4">
        <dbReference type="Rhea" id="RHEA:22741"/>
    </physiologicalReaction>
</comment>
<evidence type="ECO:0000256" key="3">
    <source>
        <dbReference type="ARBA" id="ARBA00023152"/>
    </source>
</evidence>
<comment type="similarity">
    <text evidence="5">Belongs to the hexokinase family.</text>
</comment>
<dbReference type="UniPathway" id="UPA00242"/>
<dbReference type="InterPro" id="IPR022673">
    <property type="entry name" value="Hexokinase_C"/>
</dbReference>
<dbReference type="PANTHER" id="PTHR19443:SF16">
    <property type="entry name" value="HEXOKINASE TYPE 1-RELATED"/>
    <property type="match status" value="1"/>
</dbReference>
<keyword evidence="8" id="KW-1185">Reference proteome</keyword>
<name>A0A4Y7KGA0_PAPSO</name>
<keyword evidence="5" id="KW-0418">Kinase</keyword>
<dbReference type="GO" id="GO:0005524">
    <property type="term" value="F:ATP binding"/>
    <property type="evidence" value="ECO:0007669"/>
    <property type="project" value="UniProtKB-UniRule"/>
</dbReference>
<dbReference type="GO" id="GO:0001678">
    <property type="term" value="P:intracellular glucose homeostasis"/>
    <property type="evidence" value="ECO:0007669"/>
    <property type="project" value="InterPro"/>
</dbReference>
<organism evidence="7 8">
    <name type="scientific">Papaver somniferum</name>
    <name type="common">Opium poppy</name>
    <dbReference type="NCBI Taxonomy" id="3469"/>
    <lineage>
        <taxon>Eukaryota</taxon>
        <taxon>Viridiplantae</taxon>
        <taxon>Streptophyta</taxon>
        <taxon>Embryophyta</taxon>
        <taxon>Tracheophyta</taxon>
        <taxon>Spermatophyta</taxon>
        <taxon>Magnoliopsida</taxon>
        <taxon>Ranunculales</taxon>
        <taxon>Papaveraceae</taxon>
        <taxon>Papaveroideae</taxon>
        <taxon>Papaver</taxon>
    </lineage>
</organism>
<dbReference type="GO" id="GO:0005739">
    <property type="term" value="C:mitochondrion"/>
    <property type="evidence" value="ECO:0007669"/>
    <property type="project" value="TreeGrafter"/>
</dbReference>
<keyword evidence="5" id="KW-0067">ATP-binding</keyword>
<dbReference type="EC" id="2.7.1.-" evidence="5"/>
<keyword evidence="5" id="KW-0808">Transferase</keyword>
<accession>A0A4Y7KGA0</accession>
<evidence type="ECO:0000256" key="4">
    <source>
        <dbReference type="ARBA" id="ARBA00044613"/>
    </source>
</evidence>
<dbReference type="GO" id="GO:0006096">
    <property type="term" value="P:glycolytic process"/>
    <property type="evidence" value="ECO:0007669"/>
    <property type="project" value="UniProtKB-KW"/>
</dbReference>
<comment type="pathway">
    <text evidence="1">Carbohydrate degradation; glycolysis; D-glyceraldehyde 3-phosphate and glycerone phosphate from D-glucose: step 1/4.</text>
</comment>
<evidence type="ECO:0000313" key="7">
    <source>
        <dbReference type="EMBL" id="RZC72403.1"/>
    </source>
</evidence>
<dbReference type="GO" id="GO:0006006">
    <property type="term" value="P:glucose metabolic process"/>
    <property type="evidence" value="ECO:0007669"/>
    <property type="project" value="TreeGrafter"/>
</dbReference>
<evidence type="ECO:0000256" key="2">
    <source>
        <dbReference type="ARBA" id="ARBA00005028"/>
    </source>
</evidence>
<dbReference type="STRING" id="3469.A0A4Y7KGA0"/>
<comment type="pathway">
    <text evidence="2">Carbohydrate metabolism; hexose metabolism.</text>
</comment>
<dbReference type="Gramene" id="RZC72403">
    <property type="protein sequence ID" value="RZC72403"/>
    <property type="gene ID" value="C5167_035541"/>
</dbReference>
<dbReference type="GO" id="GO:0005536">
    <property type="term" value="F:D-glucose binding"/>
    <property type="evidence" value="ECO:0007669"/>
    <property type="project" value="InterPro"/>
</dbReference>
<dbReference type="AlphaFoldDB" id="A0A4Y7KGA0"/>
<reference evidence="7 8" key="1">
    <citation type="journal article" date="2018" name="Science">
        <title>The opium poppy genome and morphinan production.</title>
        <authorList>
            <person name="Guo L."/>
            <person name="Winzer T."/>
            <person name="Yang X."/>
            <person name="Li Y."/>
            <person name="Ning Z."/>
            <person name="He Z."/>
            <person name="Teodor R."/>
            <person name="Lu Y."/>
            <person name="Bowser T.A."/>
            <person name="Graham I.A."/>
            <person name="Ye K."/>
        </authorList>
    </citation>
    <scope>NUCLEOTIDE SEQUENCE [LARGE SCALE GENOMIC DNA]</scope>
    <source>
        <strain evidence="8">cv. HN1</strain>
        <tissue evidence="7">Leaves</tissue>
    </source>
</reference>
<dbReference type="Pfam" id="PF03727">
    <property type="entry name" value="Hexokinase_2"/>
    <property type="match status" value="1"/>
</dbReference>
<feature type="domain" description="Hexokinase C-terminal" evidence="6">
    <location>
        <begin position="26"/>
        <end position="198"/>
    </location>
</feature>
<dbReference type="EMBL" id="CM010721">
    <property type="protein sequence ID" value="RZC72403.1"/>
    <property type="molecule type" value="Genomic_DNA"/>
</dbReference>
<dbReference type="InterPro" id="IPR001312">
    <property type="entry name" value="Hexokinase"/>
</dbReference>
<dbReference type="PANTHER" id="PTHR19443">
    <property type="entry name" value="HEXOKINASE"/>
    <property type="match status" value="1"/>
</dbReference>
<evidence type="ECO:0000256" key="5">
    <source>
        <dbReference type="RuleBase" id="RU362007"/>
    </source>
</evidence>
<sequence>MRVAGLVNDTIGTLAGGRYLNNDVAAAVILGTGTNAAYVERAHAIHKSGEMVINMEWGNFWSSHLPVTVYDQALDRDSLNPGEQIFKKIISGMYLGDIVRRVLCKMAEEAGFFGDIVPPKLRTRFILRTPGMSAMHHDTSLDLRVVGSKLKDIFGISDTSLETRRVVVELCNIVATRGARLSAAGILGILKKMGKDGQGRREAEDCYSRGWRII</sequence>
<evidence type="ECO:0000259" key="6">
    <source>
        <dbReference type="Pfam" id="PF03727"/>
    </source>
</evidence>
<evidence type="ECO:0000313" key="8">
    <source>
        <dbReference type="Proteomes" id="UP000316621"/>
    </source>
</evidence>
<keyword evidence="3 5" id="KW-0324">Glycolysis</keyword>
<protein>
    <recommendedName>
        <fullName evidence="5">Phosphotransferase</fullName>
        <ecNumber evidence="5">2.7.1.-</ecNumber>
    </recommendedName>
</protein>
<dbReference type="Gene3D" id="3.40.367.20">
    <property type="match status" value="1"/>
</dbReference>
<dbReference type="GO" id="GO:0008865">
    <property type="term" value="F:fructokinase activity"/>
    <property type="evidence" value="ECO:0007669"/>
    <property type="project" value="TreeGrafter"/>
</dbReference>
<dbReference type="Proteomes" id="UP000316621">
    <property type="component" value="Chromosome 7"/>
</dbReference>